<dbReference type="Gene3D" id="3.40.50.620">
    <property type="entry name" value="HUPs"/>
    <property type="match status" value="1"/>
</dbReference>
<protein>
    <recommendedName>
        <fullName evidence="9">Tryptophan--tRNA ligase</fullName>
    </recommendedName>
</protein>
<dbReference type="GO" id="GO:0005524">
    <property type="term" value="F:ATP binding"/>
    <property type="evidence" value="ECO:0007669"/>
    <property type="project" value="UniProtKB-KW"/>
</dbReference>
<keyword evidence="4 6" id="KW-0648">Protein biosynthesis</keyword>
<comment type="similarity">
    <text evidence="6">Belongs to the class-I aminoacyl-tRNA synthetase family.</text>
</comment>
<dbReference type="GO" id="GO:0006418">
    <property type="term" value="P:tRNA aminoacylation for protein translation"/>
    <property type="evidence" value="ECO:0007669"/>
    <property type="project" value="InterPro"/>
</dbReference>
<evidence type="ECO:0000313" key="7">
    <source>
        <dbReference type="EMBL" id="PIV47299.1"/>
    </source>
</evidence>
<keyword evidence="3 6" id="KW-0067">ATP-binding</keyword>
<dbReference type="Proteomes" id="UP000229030">
    <property type="component" value="Unassembled WGS sequence"/>
</dbReference>
<dbReference type="InterPro" id="IPR002305">
    <property type="entry name" value="aa-tRNA-synth_Ic"/>
</dbReference>
<organism evidence="7 8">
    <name type="scientific">bacterium (Candidatus Gribaldobacteria) CG02_land_8_20_14_3_00_41_15</name>
    <dbReference type="NCBI Taxonomy" id="2014270"/>
    <lineage>
        <taxon>Bacteria</taxon>
        <taxon>Candidatus Gribaldobacteria</taxon>
    </lineage>
</organism>
<evidence type="ECO:0008006" key="9">
    <source>
        <dbReference type="Google" id="ProtNLM"/>
    </source>
</evidence>
<dbReference type="EMBL" id="PETV01000019">
    <property type="protein sequence ID" value="PIV47299.1"/>
    <property type="molecule type" value="Genomic_DNA"/>
</dbReference>
<comment type="caution">
    <text evidence="7">The sequence shown here is derived from an EMBL/GenBank/DDBJ whole genome shotgun (WGS) entry which is preliminary data.</text>
</comment>
<evidence type="ECO:0000256" key="6">
    <source>
        <dbReference type="RuleBase" id="RU363036"/>
    </source>
</evidence>
<evidence type="ECO:0000256" key="3">
    <source>
        <dbReference type="ARBA" id="ARBA00022840"/>
    </source>
</evidence>
<keyword evidence="5 6" id="KW-0030">Aminoacyl-tRNA synthetase</keyword>
<keyword evidence="1 6" id="KW-0436">Ligase</keyword>
<keyword evidence="2 6" id="KW-0547">Nucleotide-binding</keyword>
<proteinExistence type="inferred from homology"/>
<dbReference type="InterPro" id="IPR014729">
    <property type="entry name" value="Rossmann-like_a/b/a_fold"/>
</dbReference>
<evidence type="ECO:0000256" key="4">
    <source>
        <dbReference type="ARBA" id="ARBA00022917"/>
    </source>
</evidence>
<gene>
    <name evidence="7" type="ORF">COS21_00675</name>
</gene>
<evidence type="ECO:0000256" key="1">
    <source>
        <dbReference type="ARBA" id="ARBA00022598"/>
    </source>
</evidence>
<dbReference type="AlphaFoldDB" id="A0A2M7DEL6"/>
<dbReference type="GO" id="GO:0004812">
    <property type="term" value="F:aminoacyl-tRNA ligase activity"/>
    <property type="evidence" value="ECO:0007669"/>
    <property type="project" value="UniProtKB-KW"/>
</dbReference>
<name>A0A2M7DEL6_9BACT</name>
<evidence type="ECO:0000256" key="5">
    <source>
        <dbReference type="ARBA" id="ARBA00023146"/>
    </source>
</evidence>
<sequence length="351" mass="40538">MRTVIFDSLYYNAVMKEFGYSPLEFEQICFSLGSFTKEDLQRQWLCHMNGNSFAEALQAGRQVIATTGFGLSGIPHVGTLSQILKAIRLQQAGIPVQIVLGDLDAYNGKNIQLEHTQEFIEQYRTFILNLGFNITPPNSLRAQYDALSTLRMAYLIGHYMDDEMFAHTEEDLHEFYSAQGKVDSTMSYRRKLSLNLMIADFLELLLFGGFDAVLVFLGIDEHRYVNFGRQTMKKASIDHAEWFHNKHYSAMYSGIIRGFYGYPKMSKSFPQSGITVDMAAEKIAQLIEEGEIVTQFPETNVVYQMIVSVSLYSNEQIKEAYEECRKQSELWRSIKRDYAKHLYELCQRWHE</sequence>
<accession>A0A2M7DEL6</accession>
<dbReference type="SUPFAM" id="SSF52374">
    <property type="entry name" value="Nucleotidylyl transferase"/>
    <property type="match status" value="1"/>
</dbReference>
<evidence type="ECO:0000313" key="8">
    <source>
        <dbReference type="Proteomes" id="UP000229030"/>
    </source>
</evidence>
<reference evidence="8" key="1">
    <citation type="submission" date="2017-09" db="EMBL/GenBank/DDBJ databases">
        <title>Depth-based differentiation of microbial function through sediment-hosted aquifers and enrichment of novel symbionts in the deep terrestrial subsurface.</title>
        <authorList>
            <person name="Probst A.J."/>
            <person name="Ladd B."/>
            <person name="Jarett J.K."/>
            <person name="Geller-Mcgrath D.E."/>
            <person name="Sieber C.M.K."/>
            <person name="Emerson J.B."/>
            <person name="Anantharaman K."/>
            <person name="Thomas B.C."/>
            <person name="Malmstrom R."/>
            <person name="Stieglmeier M."/>
            <person name="Klingl A."/>
            <person name="Woyke T."/>
            <person name="Ryan C.M."/>
            <person name="Banfield J.F."/>
        </authorList>
    </citation>
    <scope>NUCLEOTIDE SEQUENCE [LARGE SCALE GENOMIC DNA]</scope>
</reference>
<dbReference type="Pfam" id="PF00579">
    <property type="entry name" value="tRNA-synt_1b"/>
    <property type="match status" value="1"/>
</dbReference>
<evidence type="ECO:0000256" key="2">
    <source>
        <dbReference type="ARBA" id="ARBA00022741"/>
    </source>
</evidence>